<feature type="transmembrane region" description="Helical" evidence="6">
    <location>
        <begin position="45"/>
        <end position="64"/>
    </location>
</feature>
<feature type="chain" id="PRO_5044556549" evidence="7">
    <location>
        <begin position="27"/>
        <end position="431"/>
    </location>
</feature>
<dbReference type="AlphaFoldDB" id="A0A1C7DH99"/>
<feature type="transmembrane region" description="Helical" evidence="6">
    <location>
        <begin position="351"/>
        <end position="370"/>
    </location>
</feature>
<dbReference type="PANTHER" id="PTHR11360">
    <property type="entry name" value="MONOCARBOXYLATE TRANSPORTER"/>
    <property type="match status" value="1"/>
</dbReference>
<dbReference type="RefSeq" id="WP_006831584.1">
    <property type="nucleotide sequence ID" value="NZ_AJYB01000099.1"/>
</dbReference>
<evidence type="ECO:0000313" key="9">
    <source>
        <dbReference type="EMBL" id="ANU10939.1"/>
    </source>
</evidence>
<feature type="transmembrane region" description="Helical" evidence="6">
    <location>
        <begin position="100"/>
        <end position="122"/>
    </location>
</feature>
<dbReference type="GO" id="GO:0022857">
    <property type="term" value="F:transmembrane transporter activity"/>
    <property type="evidence" value="ECO:0007669"/>
    <property type="project" value="InterPro"/>
</dbReference>
<feature type="transmembrane region" description="Helical" evidence="6">
    <location>
        <begin position="255"/>
        <end position="275"/>
    </location>
</feature>
<name>A0A1C7DH99_9BACL</name>
<reference evidence="12" key="2">
    <citation type="submission" date="2016-07" db="EMBL/GenBank/DDBJ databases">
        <authorList>
            <person name="See-Too W.S."/>
        </authorList>
    </citation>
    <scope>NUCLEOTIDE SEQUENCE [LARGE SCALE GENOMIC DNA]</scope>
    <source>
        <strain evidence="12">DSM 14505</strain>
    </source>
</reference>
<dbReference type="InterPro" id="IPR011701">
    <property type="entry name" value="MFS"/>
</dbReference>
<dbReference type="Proteomes" id="UP000092661">
    <property type="component" value="Chromosome"/>
</dbReference>
<dbReference type="EMBL" id="CP016534">
    <property type="protein sequence ID" value="ANU10939.1"/>
    <property type="molecule type" value="Genomic_DNA"/>
</dbReference>
<dbReference type="eggNOG" id="COG2223">
    <property type="taxonomic scope" value="Bacteria"/>
</dbReference>
<keyword evidence="5 6" id="KW-0472">Membrane</keyword>
<accession>A0A1C7DH99</accession>
<dbReference type="PANTHER" id="PTHR11360:SF317">
    <property type="entry name" value="MAJOR FACILITATOR SUPERFAMILY (MFS) PROFILE DOMAIN-CONTAINING PROTEIN-RELATED"/>
    <property type="match status" value="1"/>
</dbReference>
<evidence type="ECO:0000256" key="3">
    <source>
        <dbReference type="ARBA" id="ARBA00022692"/>
    </source>
</evidence>
<feature type="transmembrane region" description="Helical" evidence="6">
    <location>
        <begin position="228"/>
        <end position="249"/>
    </location>
</feature>
<dbReference type="Pfam" id="PF07690">
    <property type="entry name" value="MFS_1"/>
    <property type="match status" value="1"/>
</dbReference>
<keyword evidence="7" id="KW-0732">Signal</keyword>
<gene>
    <name evidence="10" type="ORF">A1A1_18237</name>
    <name evidence="9" type="ORF">BBH88_11785</name>
</gene>
<dbReference type="InterPro" id="IPR036259">
    <property type="entry name" value="MFS_trans_sf"/>
</dbReference>
<feature type="transmembrane region" description="Helical" evidence="6">
    <location>
        <begin position="134"/>
        <end position="156"/>
    </location>
</feature>
<dbReference type="EMBL" id="AJYB01000099">
    <property type="protein sequence ID" value="EIM05030.1"/>
    <property type="molecule type" value="Genomic_DNA"/>
</dbReference>
<dbReference type="InterPro" id="IPR020846">
    <property type="entry name" value="MFS_dom"/>
</dbReference>
<evidence type="ECO:0000313" key="10">
    <source>
        <dbReference type="EMBL" id="EIM05030.1"/>
    </source>
</evidence>
<keyword evidence="12" id="KW-1185">Reference proteome</keyword>
<evidence type="ECO:0000313" key="11">
    <source>
        <dbReference type="Proteomes" id="UP000004725"/>
    </source>
</evidence>
<dbReference type="SUPFAM" id="SSF103473">
    <property type="entry name" value="MFS general substrate transporter"/>
    <property type="match status" value="1"/>
</dbReference>
<feature type="transmembrane region" description="Helical" evidence="6">
    <location>
        <begin position="168"/>
        <end position="187"/>
    </location>
</feature>
<dbReference type="Gene3D" id="1.20.1250.20">
    <property type="entry name" value="MFS general substrate transporter like domains"/>
    <property type="match status" value="2"/>
</dbReference>
<comment type="subcellular location">
    <subcellularLocation>
        <location evidence="1">Cell membrane</location>
        <topology evidence="1">Multi-pass membrane protein</topology>
    </subcellularLocation>
</comment>
<evidence type="ECO:0000259" key="8">
    <source>
        <dbReference type="PROSITE" id="PS50850"/>
    </source>
</evidence>
<evidence type="ECO:0000256" key="7">
    <source>
        <dbReference type="SAM" id="SignalP"/>
    </source>
</evidence>
<dbReference type="CDD" id="cd17353">
    <property type="entry name" value="MFS_OFA_like"/>
    <property type="match status" value="1"/>
</dbReference>
<reference evidence="9" key="3">
    <citation type="submission" date="2016-10" db="EMBL/GenBank/DDBJ databases">
        <authorList>
            <person name="See-Too W.S."/>
        </authorList>
    </citation>
    <scope>NUCLEOTIDE SEQUENCE</scope>
    <source>
        <strain evidence="9">DSM 14505</strain>
    </source>
</reference>
<dbReference type="KEGG" id="pana:BBH88_11785"/>
<evidence type="ECO:0000256" key="2">
    <source>
        <dbReference type="ARBA" id="ARBA00022448"/>
    </source>
</evidence>
<evidence type="ECO:0000256" key="1">
    <source>
        <dbReference type="ARBA" id="ARBA00004651"/>
    </source>
</evidence>
<evidence type="ECO:0000256" key="5">
    <source>
        <dbReference type="ARBA" id="ARBA00023136"/>
    </source>
</evidence>
<dbReference type="GO" id="GO:0005886">
    <property type="term" value="C:plasma membrane"/>
    <property type="evidence" value="ECO:0007669"/>
    <property type="project" value="UniProtKB-SubCell"/>
</dbReference>
<feature type="transmembrane region" description="Helical" evidence="6">
    <location>
        <begin position="382"/>
        <end position="401"/>
    </location>
</feature>
<feature type="transmembrane region" description="Helical" evidence="6">
    <location>
        <begin position="287"/>
        <end position="308"/>
    </location>
</feature>
<evidence type="ECO:0000313" key="12">
    <source>
        <dbReference type="Proteomes" id="UP000092661"/>
    </source>
</evidence>
<keyword evidence="4 6" id="KW-1133">Transmembrane helix</keyword>
<reference evidence="10 11" key="1">
    <citation type="journal article" date="2012" name="J. Bacteriol.">
        <title>Genome Sequence of the Antarctic Psychrophile Bacterium Planococcus antarcticus DSM 14505.</title>
        <authorList>
            <person name="Margolles A."/>
            <person name="Gueimonde M."/>
            <person name="Sanchez B."/>
        </authorList>
    </citation>
    <scope>NUCLEOTIDE SEQUENCE [LARGE SCALE GENOMIC DNA]</scope>
    <source>
        <strain evidence="10 11">DSM 14505</strain>
    </source>
</reference>
<feature type="domain" description="Major facilitator superfamily (MFS) profile" evidence="8">
    <location>
        <begin position="6"/>
        <end position="406"/>
    </location>
</feature>
<evidence type="ECO:0000256" key="6">
    <source>
        <dbReference type="SAM" id="Phobius"/>
    </source>
</evidence>
<evidence type="ECO:0000256" key="4">
    <source>
        <dbReference type="ARBA" id="ARBA00022989"/>
    </source>
</evidence>
<protein>
    <submittedName>
        <fullName evidence="9">MFS transporter</fullName>
    </submittedName>
    <submittedName>
        <fullName evidence="10">Oxalate/formate antiporter</fullName>
    </submittedName>
</protein>
<feature type="transmembrane region" description="Helical" evidence="6">
    <location>
        <begin position="314"/>
        <end position="339"/>
    </location>
</feature>
<keyword evidence="2" id="KW-0813">Transport</keyword>
<feature type="transmembrane region" description="Helical" evidence="6">
    <location>
        <begin position="76"/>
        <end position="94"/>
    </location>
</feature>
<dbReference type="InterPro" id="IPR050327">
    <property type="entry name" value="Proton-linked_MCT"/>
</dbReference>
<sequence length="431" mass="45997">MGKTKNRWLIALSAIAIQLSIGAAYAYSVYTTPISSEMGWAPKEITYAFTIMMALGGISAAFFGGFVEKNGPRKSAIVAAFLFGFGQAGAGFAIQIDSLVLFLLTYGFLSGLGLGVGYIAPISTLVKWFPDRRGLATGMAVMGFGAGALITAPVAANLIGSYGVSTTFYILGISYFILILLGASYIAPPPKEWMPQGLQQAIDSGKKVMKKDLAQLTAKEAVKTRRFWMVWSMMLINVSAGIMIISVASPMSQEMIGLSAAGAATLVGIMGIFNGGGRLGWAAISDYIGRPTVFTIFFVLQIVAFTMLPNVANILVFQALILVIVSCYGGGFSNLPAFIGDLFGTKQLGAIHGYLLTTWSMGGIIGPAIVSQIRERTDSYVPVFYVFIVLVSIAFLISLLIRWDIKRIEGHQDSQKTASASKGLNLQEGNN</sequence>
<organism evidence="10 11">
    <name type="scientific">Planococcus antarcticus DSM 14505</name>
    <dbReference type="NCBI Taxonomy" id="1185653"/>
    <lineage>
        <taxon>Bacteria</taxon>
        <taxon>Bacillati</taxon>
        <taxon>Bacillota</taxon>
        <taxon>Bacilli</taxon>
        <taxon>Bacillales</taxon>
        <taxon>Caryophanaceae</taxon>
        <taxon>Planococcus</taxon>
    </lineage>
</organism>
<dbReference type="PROSITE" id="PS50850">
    <property type="entry name" value="MFS"/>
    <property type="match status" value="1"/>
</dbReference>
<dbReference type="OrthoDB" id="9793415at2"/>
<feature type="signal peptide" evidence="7">
    <location>
        <begin position="1"/>
        <end position="26"/>
    </location>
</feature>
<proteinExistence type="predicted"/>
<dbReference type="Proteomes" id="UP000004725">
    <property type="component" value="Unassembled WGS sequence"/>
</dbReference>
<keyword evidence="3 6" id="KW-0812">Transmembrane</keyword>